<dbReference type="Gene3D" id="1.10.357.10">
    <property type="entry name" value="Tetracycline Repressor, domain 2"/>
    <property type="match status" value="1"/>
</dbReference>
<keyword evidence="3" id="KW-0804">Transcription</keyword>
<evidence type="ECO:0000313" key="7">
    <source>
        <dbReference type="EMBL" id="CAA9454848.1"/>
    </source>
</evidence>
<dbReference type="Pfam" id="PF13305">
    <property type="entry name" value="TetR_C_33"/>
    <property type="match status" value="1"/>
</dbReference>
<keyword evidence="2 4" id="KW-0238">DNA-binding</keyword>
<dbReference type="PROSITE" id="PS50977">
    <property type="entry name" value="HTH_TETR_2"/>
    <property type="match status" value="1"/>
</dbReference>
<dbReference type="InterPro" id="IPR050109">
    <property type="entry name" value="HTH-type_TetR-like_transc_reg"/>
</dbReference>
<dbReference type="GO" id="GO:0003700">
    <property type="term" value="F:DNA-binding transcription factor activity"/>
    <property type="evidence" value="ECO:0007669"/>
    <property type="project" value="TreeGrafter"/>
</dbReference>
<evidence type="ECO:0000256" key="2">
    <source>
        <dbReference type="ARBA" id="ARBA00023125"/>
    </source>
</evidence>
<sequence length="201" mass="21822">MTGERKQTRRKRVGKAGLLSAARELAAEEGWGAVSVRKIADRVGYRAPVVYEYFESKDDLLFELLKGGFGDLARAVRAAREDAPDAEGALYAVARAYLRFAWGSPDLYQVMYGLGGVPFAASETWEEGQRVGDEVGLAVEEAMRGRGKEATDVAEEVLALWAAVHGLVALTMAGRMEGGEEQAERLGEKAVRDALAAWKRG</sequence>
<dbReference type="PANTHER" id="PTHR30055:SF234">
    <property type="entry name" value="HTH-TYPE TRANSCRIPTIONAL REGULATOR BETI"/>
    <property type="match status" value="1"/>
</dbReference>
<evidence type="ECO:0000259" key="5">
    <source>
        <dbReference type="PROSITE" id="PS50977"/>
    </source>
</evidence>
<protein>
    <submittedName>
        <fullName evidence="6">Transcriptional regulator, AcrR family</fullName>
    </submittedName>
</protein>
<accession>A0A6J4P5V2</accession>
<dbReference type="EMBL" id="CADCVH010000046">
    <property type="protein sequence ID" value="CAA9454848.1"/>
    <property type="molecule type" value="Genomic_DNA"/>
</dbReference>
<evidence type="ECO:0000256" key="3">
    <source>
        <dbReference type="ARBA" id="ARBA00023163"/>
    </source>
</evidence>
<dbReference type="PRINTS" id="PR00455">
    <property type="entry name" value="HTHTETR"/>
</dbReference>
<dbReference type="InterPro" id="IPR025996">
    <property type="entry name" value="MT1864/Rv1816-like_C"/>
</dbReference>
<dbReference type="EMBL" id="CADCUW010000187">
    <property type="protein sequence ID" value="CAA9405294.1"/>
    <property type="molecule type" value="Genomic_DNA"/>
</dbReference>
<evidence type="ECO:0000313" key="6">
    <source>
        <dbReference type="EMBL" id="CAA9405294.1"/>
    </source>
</evidence>
<gene>
    <name evidence="6" type="ORF">AVDCRST_MAG01-01-1282</name>
    <name evidence="7" type="ORF">AVDCRST_MAG02-1444</name>
</gene>
<dbReference type="SUPFAM" id="SSF48498">
    <property type="entry name" value="Tetracyclin repressor-like, C-terminal domain"/>
    <property type="match status" value="1"/>
</dbReference>
<dbReference type="AlphaFoldDB" id="A0A6J4P5V2"/>
<keyword evidence="1" id="KW-0805">Transcription regulation</keyword>
<dbReference type="Pfam" id="PF00440">
    <property type="entry name" value="TetR_N"/>
    <property type="match status" value="1"/>
</dbReference>
<dbReference type="InterPro" id="IPR036271">
    <property type="entry name" value="Tet_transcr_reg_TetR-rel_C_sf"/>
</dbReference>
<evidence type="ECO:0000256" key="4">
    <source>
        <dbReference type="PROSITE-ProRule" id="PRU00335"/>
    </source>
</evidence>
<proteinExistence type="predicted"/>
<dbReference type="SUPFAM" id="SSF46689">
    <property type="entry name" value="Homeodomain-like"/>
    <property type="match status" value="1"/>
</dbReference>
<reference evidence="6" key="1">
    <citation type="submission" date="2020-02" db="EMBL/GenBank/DDBJ databases">
        <authorList>
            <person name="Meier V. D."/>
        </authorList>
    </citation>
    <scope>NUCLEOTIDE SEQUENCE</scope>
    <source>
        <strain evidence="6">AVDCRST_MAG01</strain>
        <strain evidence="7">AVDCRST_MAG02</strain>
    </source>
</reference>
<organism evidence="6">
    <name type="scientific">uncultured Rubrobacteraceae bacterium</name>
    <dbReference type="NCBI Taxonomy" id="349277"/>
    <lineage>
        <taxon>Bacteria</taxon>
        <taxon>Bacillati</taxon>
        <taxon>Actinomycetota</taxon>
        <taxon>Rubrobacteria</taxon>
        <taxon>Rubrobacterales</taxon>
        <taxon>Rubrobacteraceae</taxon>
        <taxon>environmental samples</taxon>
    </lineage>
</organism>
<dbReference type="GO" id="GO:0000976">
    <property type="term" value="F:transcription cis-regulatory region binding"/>
    <property type="evidence" value="ECO:0007669"/>
    <property type="project" value="TreeGrafter"/>
</dbReference>
<feature type="domain" description="HTH tetR-type" evidence="5">
    <location>
        <begin position="12"/>
        <end position="72"/>
    </location>
</feature>
<dbReference type="InterPro" id="IPR001647">
    <property type="entry name" value="HTH_TetR"/>
</dbReference>
<name>A0A6J4P5V2_9ACTN</name>
<feature type="DNA-binding region" description="H-T-H motif" evidence="4">
    <location>
        <begin position="35"/>
        <end position="54"/>
    </location>
</feature>
<evidence type="ECO:0000256" key="1">
    <source>
        <dbReference type="ARBA" id="ARBA00023015"/>
    </source>
</evidence>
<dbReference type="InterPro" id="IPR009057">
    <property type="entry name" value="Homeodomain-like_sf"/>
</dbReference>
<dbReference type="PANTHER" id="PTHR30055">
    <property type="entry name" value="HTH-TYPE TRANSCRIPTIONAL REGULATOR RUTR"/>
    <property type="match status" value="1"/>
</dbReference>